<evidence type="ECO:0000313" key="2">
    <source>
        <dbReference type="Proteomes" id="UP000582837"/>
    </source>
</evidence>
<gene>
    <name evidence="1" type="ORF">HNQ61_002962</name>
</gene>
<protein>
    <submittedName>
        <fullName evidence="1">Uncharacterized protein</fullName>
    </submittedName>
</protein>
<reference evidence="1 2" key="1">
    <citation type="submission" date="2020-08" db="EMBL/GenBank/DDBJ databases">
        <title>Genomic Encyclopedia of Type Strains, Phase IV (KMG-IV): sequencing the most valuable type-strain genomes for metagenomic binning, comparative biology and taxonomic classification.</title>
        <authorList>
            <person name="Goeker M."/>
        </authorList>
    </citation>
    <scope>NUCLEOTIDE SEQUENCE [LARGE SCALE GENOMIC DNA]</scope>
    <source>
        <strain evidence="1 2">DSM 29007</strain>
    </source>
</reference>
<dbReference type="Proteomes" id="UP000582837">
    <property type="component" value="Unassembled WGS sequence"/>
</dbReference>
<organism evidence="1 2">
    <name type="scientific">Longimicrobium terrae</name>
    <dbReference type="NCBI Taxonomy" id="1639882"/>
    <lineage>
        <taxon>Bacteria</taxon>
        <taxon>Pseudomonadati</taxon>
        <taxon>Gemmatimonadota</taxon>
        <taxon>Longimicrobiia</taxon>
        <taxon>Longimicrobiales</taxon>
        <taxon>Longimicrobiaceae</taxon>
        <taxon>Longimicrobium</taxon>
    </lineage>
</organism>
<accession>A0A841H047</accession>
<dbReference type="AlphaFoldDB" id="A0A841H047"/>
<comment type="caution">
    <text evidence="1">The sequence shown here is derived from an EMBL/GenBank/DDBJ whole genome shotgun (WGS) entry which is preliminary data.</text>
</comment>
<sequence>MRIEADLFSGRPNPSWTAGPVEVRAITALLAGLAPSAEPAEPFEGLGYRGMVLSGVEPEVHPCPELHVRAGLVAAACPGGRVTYADPGRALERRLVEMARDRLPAELYGALAGMAGL</sequence>
<proteinExistence type="predicted"/>
<name>A0A841H047_9BACT</name>
<evidence type="ECO:0000313" key="1">
    <source>
        <dbReference type="EMBL" id="MBB6071338.1"/>
    </source>
</evidence>
<dbReference type="RefSeq" id="WP_170036854.1">
    <property type="nucleotide sequence ID" value="NZ_JABDTL010000002.1"/>
</dbReference>
<keyword evidence="2" id="KW-1185">Reference proteome</keyword>
<dbReference type="EMBL" id="JACHIA010000008">
    <property type="protein sequence ID" value="MBB6071338.1"/>
    <property type="molecule type" value="Genomic_DNA"/>
</dbReference>